<dbReference type="KEGG" id="gbi:PG2T_05705"/>
<dbReference type="Pfam" id="PF00460">
    <property type="entry name" value="Flg_bb_rod"/>
    <property type="match status" value="1"/>
</dbReference>
<dbReference type="NCBIfam" id="TIGR01395">
    <property type="entry name" value="FlgC"/>
    <property type="match status" value="1"/>
</dbReference>
<reference evidence="10" key="1">
    <citation type="submission" date="2016-03" db="EMBL/GenBank/DDBJ databases">
        <title>Complete genome sequence of Solimmundus cernigliae, representing a novel lineage of polycyclic aromatic hydrocarbon degraders within the Gammaproteobacteria.</title>
        <authorList>
            <person name="Singleton D.R."/>
            <person name="Dickey A.N."/>
            <person name="Scholl E.H."/>
            <person name="Wright F.A."/>
            <person name="Aitken M.D."/>
        </authorList>
    </citation>
    <scope>NUCLEOTIDE SEQUENCE [LARGE SCALE GENOMIC DNA]</scope>
    <source>
        <strain evidence="10">TR3.2</strain>
    </source>
</reference>
<evidence type="ECO:0000256" key="1">
    <source>
        <dbReference type="ARBA" id="ARBA00004117"/>
    </source>
</evidence>
<comment type="similarity">
    <text evidence="2">Belongs to the flagella basal body rod proteins family.</text>
</comment>
<keyword evidence="10" id="KW-1185">Reference proteome</keyword>
<dbReference type="InterPro" id="IPR001444">
    <property type="entry name" value="Flag_bb_rod_N"/>
</dbReference>
<evidence type="ECO:0000313" key="9">
    <source>
        <dbReference type="EMBL" id="ANX03737.1"/>
    </source>
</evidence>
<dbReference type="OrthoDB" id="9794148at2"/>
<dbReference type="STRING" id="1810504.PG2T_05705"/>
<keyword evidence="9" id="KW-0282">Flagellum</keyword>
<feature type="domain" description="Flagellar basal-body/hook protein C-terminal" evidence="8">
    <location>
        <begin position="90"/>
        <end position="135"/>
    </location>
</feature>
<dbReference type="InterPro" id="IPR010930">
    <property type="entry name" value="Flg_bb/hook_C_dom"/>
</dbReference>
<dbReference type="GO" id="GO:0071978">
    <property type="term" value="P:bacterial-type flagellum-dependent swarming motility"/>
    <property type="evidence" value="ECO:0007669"/>
    <property type="project" value="TreeGrafter"/>
</dbReference>
<evidence type="ECO:0000256" key="3">
    <source>
        <dbReference type="ARBA" id="ARBA00017941"/>
    </source>
</evidence>
<dbReference type="PANTHER" id="PTHR30435">
    <property type="entry name" value="FLAGELLAR PROTEIN"/>
    <property type="match status" value="1"/>
</dbReference>
<sequence length="139" mass="14705">MSDFRMFGTLGSALAAQTVRLNTVASNLANADQAAGSTDAAYRARVPVFAAVLDQAQRDGSTVGVQVRGVAVSDEPPRVEYQPGHPLADAQGYVYYSNVRPVEQMADMISASRSYEGAAQALGTVQELIQRTLRLGEGA</sequence>
<dbReference type="PANTHER" id="PTHR30435:SF2">
    <property type="entry name" value="FLAGELLAR BASAL-BODY ROD PROTEIN FLGC"/>
    <property type="match status" value="1"/>
</dbReference>
<gene>
    <name evidence="9" type="ORF">PG2T_05705</name>
</gene>
<evidence type="ECO:0000256" key="6">
    <source>
        <dbReference type="RuleBase" id="RU362062"/>
    </source>
</evidence>
<dbReference type="GO" id="GO:0030694">
    <property type="term" value="C:bacterial-type flagellum basal body, rod"/>
    <property type="evidence" value="ECO:0007669"/>
    <property type="project" value="UniProtKB-UniRule"/>
</dbReference>
<protein>
    <recommendedName>
        <fullName evidence="3 6">Flagellar basal-body rod protein FlgC</fullName>
    </recommendedName>
</protein>
<dbReference type="EMBL" id="CP014671">
    <property type="protein sequence ID" value="ANX03737.1"/>
    <property type="molecule type" value="Genomic_DNA"/>
</dbReference>
<name>A0A1B1YSS2_9GAMM</name>
<keyword evidence="9" id="KW-0969">Cilium</keyword>
<proteinExistence type="inferred from homology"/>
<dbReference type="FunCoup" id="A0A1B1YSS2">
    <property type="interactions" value="104"/>
</dbReference>
<evidence type="ECO:0000259" key="8">
    <source>
        <dbReference type="Pfam" id="PF06429"/>
    </source>
</evidence>
<dbReference type="Pfam" id="PF06429">
    <property type="entry name" value="Flg_bbr_C"/>
    <property type="match status" value="1"/>
</dbReference>
<dbReference type="RefSeq" id="WP_068803341.1">
    <property type="nucleotide sequence ID" value="NZ_CP014671.1"/>
</dbReference>
<comment type="subunit">
    <text evidence="5 6">The basal body constitutes a major portion of the flagellar organelle and consists of four rings (L,P,S, and M) mounted on a central rod. The rod consists of about 26 subunits of FlgG in the distal portion, and FlgB, FlgC and FlgF are thought to build up the proximal portion of the rod with about 6 subunits each.</text>
</comment>
<accession>A0A1B1YSS2</accession>
<keyword evidence="9" id="KW-0966">Cell projection</keyword>
<dbReference type="InterPro" id="IPR006299">
    <property type="entry name" value="FlgC"/>
</dbReference>
<keyword evidence="4 6" id="KW-0975">Bacterial flagellum</keyword>
<dbReference type="AlphaFoldDB" id="A0A1B1YSS2"/>
<dbReference type="Proteomes" id="UP000092952">
    <property type="component" value="Chromosome"/>
</dbReference>
<evidence type="ECO:0000256" key="5">
    <source>
        <dbReference type="ARBA" id="ARBA00025933"/>
    </source>
</evidence>
<organism evidence="9 10">
    <name type="scientific">Immundisolibacter cernigliae</name>
    <dbReference type="NCBI Taxonomy" id="1810504"/>
    <lineage>
        <taxon>Bacteria</taxon>
        <taxon>Pseudomonadati</taxon>
        <taxon>Pseudomonadota</taxon>
        <taxon>Gammaproteobacteria</taxon>
        <taxon>Immundisolibacterales</taxon>
        <taxon>Immundisolibacteraceae</taxon>
        <taxon>Immundisolibacter</taxon>
    </lineage>
</organism>
<evidence type="ECO:0000256" key="4">
    <source>
        <dbReference type="ARBA" id="ARBA00023143"/>
    </source>
</evidence>
<evidence type="ECO:0000256" key="2">
    <source>
        <dbReference type="ARBA" id="ARBA00009677"/>
    </source>
</evidence>
<feature type="domain" description="Flagellar basal body rod protein N-terminal" evidence="7">
    <location>
        <begin position="9"/>
        <end position="32"/>
    </location>
</feature>
<dbReference type="InParanoid" id="A0A1B1YSS2"/>
<comment type="subcellular location">
    <subcellularLocation>
        <location evidence="1 6">Bacterial flagellum basal body</location>
    </subcellularLocation>
</comment>
<evidence type="ECO:0000313" key="10">
    <source>
        <dbReference type="Proteomes" id="UP000092952"/>
    </source>
</evidence>
<evidence type="ECO:0000259" key="7">
    <source>
        <dbReference type="Pfam" id="PF00460"/>
    </source>
</evidence>